<evidence type="ECO:0000256" key="4">
    <source>
        <dbReference type="ARBA" id="ARBA00023136"/>
    </source>
</evidence>
<dbReference type="InterPro" id="IPR036259">
    <property type="entry name" value="MFS_trans_sf"/>
</dbReference>
<dbReference type="OrthoDB" id="3026777at2759"/>
<evidence type="ECO:0000313" key="8">
    <source>
        <dbReference type="EMBL" id="KOS18848.1"/>
    </source>
</evidence>
<evidence type="ECO:0000313" key="9">
    <source>
        <dbReference type="Proteomes" id="UP000053831"/>
    </source>
</evidence>
<evidence type="ECO:0000256" key="5">
    <source>
        <dbReference type="SAM" id="MobiDB-lite"/>
    </source>
</evidence>
<dbReference type="PROSITE" id="PS50850">
    <property type="entry name" value="MFS"/>
    <property type="match status" value="1"/>
</dbReference>
<evidence type="ECO:0000256" key="3">
    <source>
        <dbReference type="ARBA" id="ARBA00022989"/>
    </source>
</evidence>
<evidence type="ECO:0000259" key="7">
    <source>
        <dbReference type="PROSITE" id="PS50850"/>
    </source>
</evidence>
<dbReference type="PANTHER" id="PTHR23507:SF1">
    <property type="entry name" value="FI18259P1-RELATED"/>
    <property type="match status" value="1"/>
</dbReference>
<protein>
    <submittedName>
        <fullName evidence="8">Proton-coupled folate transporter</fullName>
    </submittedName>
</protein>
<feature type="transmembrane region" description="Helical" evidence="6">
    <location>
        <begin position="141"/>
        <end position="161"/>
    </location>
</feature>
<feature type="region of interest" description="Disordered" evidence="5">
    <location>
        <begin position="1"/>
        <end position="71"/>
    </location>
</feature>
<reference evidence="8 9" key="1">
    <citation type="submission" date="2015-07" db="EMBL/GenBank/DDBJ databases">
        <title>The genome of the fungus Escovopsis weberi, a specialized disease agent of ant agriculture.</title>
        <authorList>
            <person name="de Man T.J."/>
            <person name="Stajich J.E."/>
            <person name="Kubicek C.P."/>
            <person name="Chenthamara K."/>
            <person name="Atanasova L."/>
            <person name="Druzhinina I.S."/>
            <person name="Birnbaum S."/>
            <person name="Barribeau S.M."/>
            <person name="Teiling C."/>
            <person name="Suen G."/>
            <person name="Currie C."/>
            <person name="Gerardo N.M."/>
        </authorList>
    </citation>
    <scope>NUCLEOTIDE SEQUENCE [LARGE SCALE GENOMIC DNA]</scope>
</reference>
<keyword evidence="9" id="KW-1185">Reference proteome</keyword>
<sequence length="556" mass="60682">MGIRSSASGEEALPFLGDGHQDDHGKAGPVAAHDDDSVSDNDKGDDNDNDDDDDQFRDRVPPRRPRSFGTSRWHAKSPRTIVLLVSVLKFIVAFCFDAFSMPVFRLLEDLFCHIDLKDDSLGLIEEMQCKSDSVQSQLAYMLGWLNLTTSIMSLVATLFFGTLADRIGRRPTVFWNCFGIALSFPFNPIMLSLLQRQVRREPLILLVGSLFPLVGGGLQVLLATLYAMASDVGSDDEKATSFVYISLGASAGGFIGSLVAGGLLQLYGPWVPIFLVIMIMPLSFVILIFIPETLVTNGSEAVEKTRRGPPDTVASFGDSAVKTIREIGSSFTLLKNPNIPLILVYFLFHNARMAAYGSVLPQYLSKNFGWQLGQVSFLLSPLGVYNLVVLVATPQVSKLLTSPRFGLSGFGKDLWLSRACTLAFLIGALIEGFTSSTALFVFGIFIQASGFGNNPLARATMTHYVKPEMTSRLYVLISMAEHAGVVIGAPVLAWCFTFGMERGGVLRGLPWLYCAIFGGLTWLGLALVRPPRPTKERSDCEEGASGMEMKPLRAED</sequence>
<organism evidence="8 9">
    <name type="scientific">Escovopsis weberi</name>
    <dbReference type="NCBI Taxonomy" id="150374"/>
    <lineage>
        <taxon>Eukaryota</taxon>
        <taxon>Fungi</taxon>
        <taxon>Dikarya</taxon>
        <taxon>Ascomycota</taxon>
        <taxon>Pezizomycotina</taxon>
        <taxon>Sordariomycetes</taxon>
        <taxon>Hypocreomycetidae</taxon>
        <taxon>Hypocreales</taxon>
        <taxon>Hypocreaceae</taxon>
        <taxon>Escovopsis</taxon>
    </lineage>
</organism>
<dbReference type="Proteomes" id="UP000053831">
    <property type="component" value="Unassembled WGS sequence"/>
</dbReference>
<feature type="transmembrane region" description="Helical" evidence="6">
    <location>
        <begin position="173"/>
        <end position="191"/>
    </location>
</feature>
<feature type="transmembrane region" description="Helical" evidence="6">
    <location>
        <begin position="241"/>
        <end position="264"/>
    </location>
</feature>
<gene>
    <name evidence="8" type="ORF">ESCO_000679</name>
</gene>
<dbReference type="AlphaFoldDB" id="A0A0M8MUL8"/>
<accession>A0A0M8MUL8</accession>
<feature type="transmembrane region" description="Helical" evidence="6">
    <location>
        <begin position="436"/>
        <end position="452"/>
    </location>
</feature>
<comment type="caution">
    <text evidence="8">The sequence shown here is derived from an EMBL/GenBank/DDBJ whole genome shotgun (WGS) entry which is preliminary data.</text>
</comment>
<dbReference type="InterPro" id="IPR011701">
    <property type="entry name" value="MFS"/>
</dbReference>
<dbReference type="Gene3D" id="1.20.1250.20">
    <property type="entry name" value="MFS general substrate transporter like domains"/>
    <property type="match status" value="2"/>
</dbReference>
<dbReference type="InterPro" id="IPR020846">
    <property type="entry name" value="MFS_dom"/>
</dbReference>
<feature type="transmembrane region" description="Helical" evidence="6">
    <location>
        <begin position="81"/>
        <end position="101"/>
    </location>
</feature>
<dbReference type="EMBL" id="LGSR01000020">
    <property type="protein sequence ID" value="KOS18848.1"/>
    <property type="molecule type" value="Genomic_DNA"/>
</dbReference>
<feature type="transmembrane region" description="Helical" evidence="6">
    <location>
        <begin position="372"/>
        <end position="393"/>
    </location>
</feature>
<feature type="transmembrane region" description="Helical" evidence="6">
    <location>
        <begin position="473"/>
        <end position="496"/>
    </location>
</feature>
<feature type="domain" description="Major facilitator superfamily (MFS) profile" evidence="7">
    <location>
        <begin position="81"/>
        <end position="536"/>
    </location>
</feature>
<dbReference type="PANTHER" id="PTHR23507">
    <property type="entry name" value="ZGC:174356"/>
    <property type="match status" value="1"/>
</dbReference>
<keyword evidence="2 6" id="KW-0812">Transmembrane</keyword>
<evidence type="ECO:0000256" key="6">
    <source>
        <dbReference type="SAM" id="Phobius"/>
    </source>
</evidence>
<feature type="transmembrane region" description="Helical" evidence="6">
    <location>
        <begin position="270"/>
        <end position="290"/>
    </location>
</feature>
<evidence type="ECO:0000256" key="2">
    <source>
        <dbReference type="ARBA" id="ARBA00022692"/>
    </source>
</evidence>
<dbReference type="Pfam" id="PF07690">
    <property type="entry name" value="MFS_1"/>
    <property type="match status" value="1"/>
</dbReference>
<feature type="compositionally biased region" description="Basic and acidic residues" evidence="5">
    <location>
        <begin position="19"/>
        <end position="46"/>
    </location>
</feature>
<feature type="transmembrane region" description="Helical" evidence="6">
    <location>
        <begin position="508"/>
        <end position="528"/>
    </location>
</feature>
<dbReference type="GO" id="GO:0022857">
    <property type="term" value="F:transmembrane transporter activity"/>
    <property type="evidence" value="ECO:0007669"/>
    <property type="project" value="InterPro"/>
</dbReference>
<evidence type="ECO:0000256" key="1">
    <source>
        <dbReference type="ARBA" id="ARBA00004141"/>
    </source>
</evidence>
<feature type="transmembrane region" description="Helical" evidence="6">
    <location>
        <begin position="203"/>
        <end position="229"/>
    </location>
</feature>
<feature type="region of interest" description="Disordered" evidence="5">
    <location>
        <begin position="532"/>
        <end position="556"/>
    </location>
</feature>
<name>A0A0M8MUL8_ESCWE</name>
<comment type="subcellular location">
    <subcellularLocation>
        <location evidence="1">Membrane</location>
        <topology evidence="1">Multi-pass membrane protein</topology>
    </subcellularLocation>
</comment>
<dbReference type="SUPFAM" id="SSF103473">
    <property type="entry name" value="MFS general substrate transporter"/>
    <property type="match status" value="1"/>
</dbReference>
<proteinExistence type="predicted"/>
<dbReference type="GO" id="GO:0016020">
    <property type="term" value="C:membrane"/>
    <property type="evidence" value="ECO:0007669"/>
    <property type="project" value="UniProtKB-SubCell"/>
</dbReference>
<keyword evidence="3 6" id="KW-1133">Transmembrane helix</keyword>
<keyword evidence="4 6" id="KW-0472">Membrane</keyword>